<evidence type="ECO:0000256" key="5">
    <source>
        <dbReference type="ARBA" id="ARBA00022776"/>
    </source>
</evidence>
<dbReference type="Gene3D" id="1.25.10.10">
    <property type="entry name" value="Leucine-rich Repeat Variant"/>
    <property type="match status" value="1"/>
</dbReference>
<evidence type="ECO:0000256" key="2">
    <source>
        <dbReference type="ARBA" id="ARBA00006533"/>
    </source>
</evidence>
<dbReference type="InterPro" id="IPR011989">
    <property type="entry name" value="ARM-like"/>
</dbReference>
<feature type="region of interest" description="Disordered" evidence="8">
    <location>
        <begin position="908"/>
        <end position="930"/>
    </location>
</feature>
<comment type="similarity">
    <text evidence="2">Belongs to the CND3 (condensin subunit 3) family.</text>
</comment>
<organism evidence="10 11">
    <name type="scientific">Sistotremastrum niveocremeum HHB9708</name>
    <dbReference type="NCBI Taxonomy" id="1314777"/>
    <lineage>
        <taxon>Eukaryota</taxon>
        <taxon>Fungi</taxon>
        <taxon>Dikarya</taxon>
        <taxon>Basidiomycota</taxon>
        <taxon>Agaricomycotina</taxon>
        <taxon>Agaricomycetes</taxon>
        <taxon>Sistotremastrales</taxon>
        <taxon>Sistotremastraceae</taxon>
        <taxon>Sertulicium</taxon>
        <taxon>Sertulicium niveocremeum</taxon>
    </lineage>
</organism>
<dbReference type="EMBL" id="KV419399">
    <property type="protein sequence ID" value="KZS96298.1"/>
    <property type="molecule type" value="Genomic_DNA"/>
</dbReference>
<dbReference type="GO" id="GO:0007076">
    <property type="term" value="P:mitotic chromosome condensation"/>
    <property type="evidence" value="ECO:0007669"/>
    <property type="project" value="InterPro"/>
</dbReference>
<feature type="domain" description="Nuclear condensin complex subunit 3 C-terminal" evidence="9">
    <location>
        <begin position="557"/>
        <end position="833"/>
    </location>
</feature>
<dbReference type="PANTHER" id="PTHR14418">
    <property type="entry name" value="CONDENSIN COMPLEX SUBUNIT 3-RELATED"/>
    <property type="match status" value="1"/>
</dbReference>
<evidence type="ECO:0000256" key="6">
    <source>
        <dbReference type="ARBA" id="ARBA00023067"/>
    </source>
</evidence>
<gene>
    <name evidence="10" type="ORF">SISNIDRAFT_407429</name>
</gene>
<keyword evidence="7" id="KW-0131">Cell cycle</keyword>
<evidence type="ECO:0000256" key="4">
    <source>
        <dbReference type="ARBA" id="ARBA00022618"/>
    </source>
</evidence>
<feature type="compositionally biased region" description="Acidic residues" evidence="8">
    <location>
        <begin position="908"/>
        <end position="917"/>
    </location>
</feature>
<keyword evidence="3" id="KW-0158">Chromosome</keyword>
<keyword evidence="6" id="KW-0226">DNA condensation</keyword>
<keyword evidence="11" id="KW-1185">Reference proteome</keyword>
<accession>A0A164XUB8</accession>
<name>A0A164XUB8_9AGAM</name>
<evidence type="ECO:0000313" key="10">
    <source>
        <dbReference type="EMBL" id="KZS96298.1"/>
    </source>
</evidence>
<protein>
    <recommendedName>
        <fullName evidence="9">Nuclear condensin complex subunit 3 C-terminal domain-containing protein</fullName>
    </recommendedName>
</protein>
<keyword evidence="5" id="KW-0498">Mitosis</keyword>
<dbReference type="InterPro" id="IPR027165">
    <property type="entry name" value="CND3"/>
</dbReference>
<dbReference type="InterPro" id="IPR016024">
    <property type="entry name" value="ARM-type_fold"/>
</dbReference>
<sequence length="930" mass="104709">MPSRTVTLEDRVAVIPTIFDQAQNSVANHPKNFVALYKNQAEAAKFTESLNHGKNIKLVGEKAFQDTIVDALNRVLPVKKGVQPADRIVKFVGGYIKFMNEKSAEPKEVKAEPTSDDEGQEDTFATRLIARLIRHFLKGFVAKDKNVRYRCVQFVAEMISHLGEIEDEVYQLMRSSLMERVKDKEAFIRAVAVVALSKLAGAEDPDDLGDDAISVIDALVDILRYDSSPDVRRAALLHTPPTTETLPDILTRTRDIDPVLRKLLYTSVLLENLKHPKQLTIAQREKITRDGLGDREPAVRAAAGKLLGSWVDIFNGNLEEFLQLFDLLGEGEEGGVASEALKSIFVTRVDVLENLKFDEEYWQELTPSKAFLARVFVEHCIATKDDARLENALPVVTSLAFKIQSAYNVHLERIAKQKEALDEDDELEDEDENREFVIGEMLRMAVHLDYADEIGRRKVFGLVREMLSHDCLPQSLVTSCLDVLRTLSSGERDLIRVVVEVIQELRDPGGSDVEEEMPDATMSTMSGDSPRKIRQPKPPPAEMTEEEKTRATLIDIRCLDLCRGMLERVNGTFEENSTLEGVLTDLIVPAVRRKEMVLREKGLLCLGLCCLIAKKMAISSFGLFLSQVQTAPEVLKIRVLQVLFDILMVHGKEFLSGAQASIPPEKIIDFLVHVLNEEESPAVLSILVVGVAKLMLSGLVTDERILKTLVATYFSPETTDNQQVRQCLSYFFPVYCYSSPVNQRRLQKIALPTFEMLCQMCRDDEDAPLKPAQMGALLLDWLDPQKAVQVQGTDKDPNVHFDVAMDIMYGLLNVNTDVETKKVLCGLLSKLYLPETIDDDQINKFKLLFDSVLTRRPMKDTTARNALARFSKTLSKQYAEQLKGFSEVDLRKLESLTELFEYLDDIIPDDDDDDEVIELPATRKRSSKSR</sequence>
<dbReference type="SUPFAM" id="SSF48371">
    <property type="entry name" value="ARM repeat"/>
    <property type="match status" value="1"/>
</dbReference>
<dbReference type="GO" id="GO:0000796">
    <property type="term" value="C:condensin complex"/>
    <property type="evidence" value="ECO:0007669"/>
    <property type="project" value="InterPro"/>
</dbReference>
<reference evidence="10 11" key="1">
    <citation type="journal article" date="2016" name="Mol. Biol. Evol.">
        <title>Comparative Genomics of Early-Diverging Mushroom-Forming Fungi Provides Insights into the Origins of Lignocellulose Decay Capabilities.</title>
        <authorList>
            <person name="Nagy L.G."/>
            <person name="Riley R."/>
            <person name="Tritt A."/>
            <person name="Adam C."/>
            <person name="Daum C."/>
            <person name="Floudas D."/>
            <person name="Sun H."/>
            <person name="Yadav J.S."/>
            <person name="Pangilinan J."/>
            <person name="Larsson K.H."/>
            <person name="Matsuura K."/>
            <person name="Barry K."/>
            <person name="Labutti K."/>
            <person name="Kuo R."/>
            <person name="Ohm R.A."/>
            <person name="Bhattacharya S.S."/>
            <person name="Shirouzu T."/>
            <person name="Yoshinaga Y."/>
            <person name="Martin F.M."/>
            <person name="Grigoriev I.V."/>
            <person name="Hibbett D.S."/>
        </authorList>
    </citation>
    <scope>NUCLEOTIDE SEQUENCE [LARGE SCALE GENOMIC DNA]</scope>
    <source>
        <strain evidence="10 11">HHB9708</strain>
    </source>
</reference>
<dbReference type="GO" id="GO:0051301">
    <property type="term" value="P:cell division"/>
    <property type="evidence" value="ECO:0007669"/>
    <property type="project" value="UniProtKB-KW"/>
</dbReference>
<evidence type="ECO:0000313" key="11">
    <source>
        <dbReference type="Proteomes" id="UP000076722"/>
    </source>
</evidence>
<dbReference type="Proteomes" id="UP000076722">
    <property type="component" value="Unassembled WGS sequence"/>
</dbReference>
<feature type="region of interest" description="Disordered" evidence="8">
    <location>
        <begin position="508"/>
        <end position="547"/>
    </location>
</feature>
<dbReference type="Pfam" id="PF12719">
    <property type="entry name" value="Cnd3"/>
    <property type="match status" value="1"/>
</dbReference>
<proteinExistence type="inferred from homology"/>
<dbReference type="PANTHER" id="PTHR14418:SF5">
    <property type="entry name" value="CONDENSIN COMPLEX SUBUNIT 3"/>
    <property type="match status" value="1"/>
</dbReference>
<dbReference type="GO" id="GO:0000793">
    <property type="term" value="C:condensed chromosome"/>
    <property type="evidence" value="ECO:0007669"/>
    <property type="project" value="TreeGrafter"/>
</dbReference>
<evidence type="ECO:0000256" key="8">
    <source>
        <dbReference type="SAM" id="MobiDB-lite"/>
    </source>
</evidence>
<evidence type="ECO:0000259" key="9">
    <source>
        <dbReference type="Pfam" id="PF12719"/>
    </source>
</evidence>
<dbReference type="OrthoDB" id="27187at2759"/>
<dbReference type="AlphaFoldDB" id="A0A164XUB8"/>
<dbReference type="STRING" id="1314777.A0A164XUB8"/>
<dbReference type="InterPro" id="IPR025977">
    <property type="entry name" value="Cnd3_C"/>
</dbReference>
<comment type="subcellular location">
    <subcellularLocation>
        <location evidence="1">Chromosome</location>
    </subcellularLocation>
</comment>
<keyword evidence="4" id="KW-0132">Cell division</keyword>
<evidence type="ECO:0000256" key="7">
    <source>
        <dbReference type="ARBA" id="ARBA00023306"/>
    </source>
</evidence>
<evidence type="ECO:0000256" key="3">
    <source>
        <dbReference type="ARBA" id="ARBA00022454"/>
    </source>
</evidence>
<evidence type="ECO:0000256" key="1">
    <source>
        <dbReference type="ARBA" id="ARBA00004286"/>
    </source>
</evidence>